<organism evidence="3 4">
    <name type="scientific">Calocera cornea HHB12733</name>
    <dbReference type="NCBI Taxonomy" id="1353952"/>
    <lineage>
        <taxon>Eukaryota</taxon>
        <taxon>Fungi</taxon>
        <taxon>Dikarya</taxon>
        <taxon>Basidiomycota</taxon>
        <taxon>Agaricomycotina</taxon>
        <taxon>Dacrymycetes</taxon>
        <taxon>Dacrymycetales</taxon>
        <taxon>Dacrymycetaceae</taxon>
        <taxon>Calocera</taxon>
    </lineage>
</organism>
<keyword evidence="2" id="KW-1133">Transmembrane helix</keyword>
<keyword evidence="2" id="KW-0472">Membrane</keyword>
<evidence type="ECO:0000256" key="1">
    <source>
        <dbReference type="SAM" id="MobiDB-lite"/>
    </source>
</evidence>
<protein>
    <recommendedName>
        <fullName evidence="5">Transmembrane protein</fullName>
    </recommendedName>
</protein>
<dbReference type="AlphaFoldDB" id="A0A165ETG8"/>
<evidence type="ECO:0000256" key="2">
    <source>
        <dbReference type="SAM" id="Phobius"/>
    </source>
</evidence>
<keyword evidence="4" id="KW-1185">Reference proteome</keyword>
<accession>A0A165ETG8</accession>
<dbReference type="EMBL" id="KV423994">
    <property type="protein sequence ID" value="KZT55491.1"/>
    <property type="molecule type" value="Genomic_DNA"/>
</dbReference>
<reference evidence="3 4" key="1">
    <citation type="journal article" date="2016" name="Mol. Biol. Evol.">
        <title>Comparative Genomics of Early-Diverging Mushroom-Forming Fungi Provides Insights into the Origins of Lignocellulose Decay Capabilities.</title>
        <authorList>
            <person name="Nagy L.G."/>
            <person name="Riley R."/>
            <person name="Tritt A."/>
            <person name="Adam C."/>
            <person name="Daum C."/>
            <person name="Floudas D."/>
            <person name="Sun H."/>
            <person name="Yadav J.S."/>
            <person name="Pangilinan J."/>
            <person name="Larsson K.H."/>
            <person name="Matsuura K."/>
            <person name="Barry K."/>
            <person name="Labutti K."/>
            <person name="Kuo R."/>
            <person name="Ohm R.A."/>
            <person name="Bhattacharya S.S."/>
            <person name="Shirouzu T."/>
            <person name="Yoshinaga Y."/>
            <person name="Martin F.M."/>
            <person name="Grigoriev I.V."/>
            <person name="Hibbett D.S."/>
        </authorList>
    </citation>
    <scope>NUCLEOTIDE SEQUENCE [LARGE SCALE GENOMIC DNA]</scope>
    <source>
        <strain evidence="3 4">HHB12733</strain>
    </source>
</reference>
<dbReference type="OrthoDB" id="192748at2759"/>
<evidence type="ECO:0000313" key="3">
    <source>
        <dbReference type="EMBL" id="KZT55491.1"/>
    </source>
</evidence>
<evidence type="ECO:0000313" key="4">
    <source>
        <dbReference type="Proteomes" id="UP000076842"/>
    </source>
</evidence>
<name>A0A165ETG8_9BASI</name>
<feature type="transmembrane region" description="Helical" evidence="2">
    <location>
        <begin position="56"/>
        <end position="76"/>
    </location>
</feature>
<dbReference type="Proteomes" id="UP000076842">
    <property type="component" value="Unassembled WGS sequence"/>
</dbReference>
<feature type="region of interest" description="Disordered" evidence="1">
    <location>
        <begin position="1"/>
        <end position="51"/>
    </location>
</feature>
<feature type="compositionally biased region" description="Pro residues" evidence="1">
    <location>
        <begin position="26"/>
        <end position="51"/>
    </location>
</feature>
<keyword evidence="2" id="KW-0812">Transmembrane</keyword>
<dbReference type="STRING" id="1353952.A0A165ETG8"/>
<proteinExistence type="predicted"/>
<evidence type="ECO:0008006" key="5">
    <source>
        <dbReference type="Google" id="ProtNLM"/>
    </source>
</evidence>
<gene>
    <name evidence="3" type="ORF">CALCODRAFT_484759</name>
</gene>
<sequence length="214" mass="23674">MSGSGWKPAPADPYWSLPESQGGPSRAPPSGRPGRPFPRPSLPQQAPPPSPLASKLSLWGTVIFIPLSIYYTVFVADYGDQEHIYSPARRWLKEQKEAFFTLTPGQRRLAGVTQPASEPTPAFATADATPVDFTSAAPVVAEPPKEKESSWWWIRKTAPEAMSPDTRLPVEPPRPLHVAPGLQPMEPETAAPEPMPMDMEKLKERVGKRWWGFK</sequence>
<dbReference type="InParanoid" id="A0A165ETG8"/>